<evidence type="ECO:0000256" key="1">
    <source>
        <dbReference type="SAM" id="MobiDB-lite"/>
    </source>
</evidence>
<comment type="caution">
    <text evidence="3">The sequence shown here is derived from an EMBL/GenBank/DDBJ whole genome shotgun (WGS) entry which is preliminary data.</text>
</comment>
<feature type="non-terminal residue" evidence="3">
    <location>
        <position position="1"/>
    </location>
</feature>
<feature type="region of interest" description="Disordered" evidence="1">
    <location>
        <begin position="60"/>
        <end position="93"/>
    </location>
</feature>
<dbReference type="Gramene" id="PSS09807">
    <property type="protein sequence ID" value="PSS09807"/>
    <property type="gene ID" value="CEY00_Acc16791"/>
</dbReference>
<dbReference type="PANTHER" id="PTHR47872:SF1">
    <property type="entry name" value="NUCLEAR RNA EXPORT FACTOR SDE5-RELATED"/>
    <property type="match status" value="1"/>
</dbReference>
<evidence type="ECO:0000313" key="4">
    <source>
        <dbReference type="Proteomes" id="UP000241394"/>
    </source>
</evidence>
<feature type="compositionally biased region" description="Polar residues" evidence="1">
    <location>
        <begin position="66"/>
        <end position="93"/>
    </location>
</feature>
<organism evidence="3 4">
    <name type="scientific">Actinidia chinensis var. chinensis</name>
    <name type="common">Chinese soft-hair kiwi</name>
    <dbReference type="NCBI Taxonomy" id="1590841"/>
    <lineage>
        <taxon>Eukaryota</taxon>
        <taxon>Viridiplantae</taxon>
        <taxon>Streptophyta</taxon>
        <taxon>Embryophyta</taxon>
        <taxon>Tracheophyta</taxon>
        <taxon>Spermatophyta</taxon>
        <taxon>Magnoliopsida</taxon>
        <taxon>eudicotyledons</taxon>
        <taxon>Gunneridae</taxon>
        <taxon>Pentapetalae</taxon>
        <taxon>asterids</taxon>
        <taxon>Ericales</taxon>
        <taxon>Actinidiaceae</taxon>
        <taxon>Actinidia</taxon>
    </lineage>
</organism>
<dbReference type="EMBL" id="NKQK01000015">
    <property type="protein sequence ID" value="PSS09807.1"/>
    <property type="molecule type" value="Genomic_DNA"/>
</dbReference>
<feature type="compositionally biased region" description="Basic and acidic residues" evidence="1">
    <location>
        <begin position="260"/>
        <end position="271"/>
    </location>
</feature>
<feature type="domain" description="DUF1771" evidence="2">
    <location>
        <begin position="343"/>
        <end position="406"/>
    </location>
</feature>
<dbReference type="Proteomes" id="UP000241394">
    <property type="component" value="Chromosome LG15"/>
</dbReference>
<dbReference type="FunCoup" id="A0A2R6QK73">
    <property type="interactions" value="630"/>
</dbReference>
<dbReference type="InParanoid" id="A0A2R6QK73"/>
<feature type="region of interest" description="Disordered" evidence="1">
    <location>
        <begin position="252"/>
        <end position="271"/>
    </location>
</feature>
<proteinExistence type="predicted"/>
<protein>
    <submittedName>
        <fullName evidence="3">Nuclear RNA export factor like</fullName>
    </submittedName>
</protein>
<name>A0A2R6QK73_ACTCC</name>
<dbReference type="PANTHER" id="PTHR47872">
    <property type="entry name" value="NUCLEAR RNA EXPORT FACTOR SDE5-RELATED"/>
    <property type="match status" value="1"/>
</dbReference>
<sequence length="504" mass="56901">VKTEAVTSSISYCDDDKRDLEKLLDAFGSVVSLEDIASAYCQAGRDIYTAGEILCNLQGSTSSSSNCTPKSELQGLSVSKESSDGNLSDKSNYAETNPIASKQKKCSVSMGTVSGVIGREYAWPRPSRNESRGVNKPLKLNSEELPISEIWGEEVPTHMTAKVERMHKDMEEFLFKMLGDGFRLDRNIIQEVLGLCGYDVEKSMERLLDLSASTLEKSDDVFSTTAQKAMEKYLDSESISCKPEPQCINSARSSKARFKSRNEAPESNKDRYNLQREVLKALFNVPERSEDASERTRPLKEVRKSRGFGRVVVEPITDTTTVPETVIAEFRAIENENEENDDSYHVLRKAVKEYWVTMKEYYKAAVDAFANGDHGRANKLLETGHFFKQKAQEADEKSSHMFLRNKAEEMSLDLHEHEPKEAIRFLRLHLSSLSGIPSIRYLKVTVSGNTEDTKEGARKRLIVKLLEKESIKWIEENNGKVLVIRLDEINPKRLTFAKKSVTSY</sequence>
<accession>A0A2R6QK73</accession>
<dbReference type="OrthoDB" id="1928104at2759"/>
<gene>
    <name evidence="3" type="ORF">CEY00_Acc16791</name>
</gene>
<reference evidence="4" key="2">
    <citation type="journal article" date="2018" name="BMC Genomics">
        <title>A manually annotated Actinidia chinensis var. chinensis (kiwifruit) genome highlights the challenges associated with draft genomes and gene prediction in plants.</title>
        <authorList>
            <person name="Pilkington S.M."/>
            <person name="Crowhurst R."/>
            <person name="Hilario E."/>
            <person name="Nardozza S."/>
            <person name="Fraser L."/>
            <person name="Peng Y."/>
            <person name="Gunaseelan K."/>
            <person name="Simpson R."/>
            <person name="Tahir J."/>
            <person name="Deroles S.C."/>
            <person name="Templeton K."/>
            <person name="Luo Z."/>
            <person name="Davy M."/>
            <person name="Cheng C."/>
            <person name="McNeilage M."/>
            <person name="Scaglione D."/>
            <person name="Liu Y."/>
            <person name="Zhang Q."/>
            <person name="Datson P."/>
            <person name="De Silva N."/>
            <person name="Gardiner S.E."/>
            <person name="Bassett H."/>
            <person name="Chagne D."/>
            <person name="McCallum J."/>
            <person name="Dzierzon H."/>
            <person name="Deng C."/>
            <person name="Wang Y.Y."/>
            <person name="Barron L."/>
            <person name="Manako K."/>
            <person name="Bowen J."/>
            <person name="Foster T.M."/>
            <person name="Erridge Z.A."/>
            <person name="Tiffin H."/>
            <person name="Waite C.N."/>
            <person name="Davies K.M."/>
            <person name="Grierson E.P."/>
            <person name="Laing W.A."/>
            <person name="Kirk R."/>
            <person name="Chen X."/>
            <person name="Wood M."/>
            <person name="Montefiori M."/>
            <person name="Brummell D.A."/>
            <person name="Schwinn K.E."/>
            <person name="Catanach A."/>
            <person name="Fullerton C."/>
            <person name="Li D."/>
            <person name="Meiyalaghan S."/>
            <person name="Nieuwenhuizen N."/>
            <person name="Read N."/>
            <person name="Prakash R."/>
            <person name="Hunter D."/>
            <person name="Zhang H."/>
            <person name="McKenzie M."/>
            <person name="Knabel M."/>
            <person name="Harris A."/>
            <person name="Allan A.C."/>
            <person name="Gleave A."/>
            <person name="Chen A."/>
            <person name="Janssen B.J."/>
            <person name="Plunkett B."/>
            <person name="Ampomah-Dwamena C."/>
            <person name="Voogd C."/>
            <person name="Leif D."/>
            <person name="Lafferty D."/>
            <person name="Souleyre E.J.F."/>
            <person name="Varkonyi-Gasic E."/>
            <person name="Gambi F."/>
            <person name="Hanley J."/>
            <person name="Yao J.L."/>
            <person name="Cheung J."/>
            <person name="David K.M."/>
            <person name="Warren B."/>
            <person name="Marsh K."/>
            <person name="Snowden K.C."/>
            <person name="Lin-Wang K."/>
            <person name="Brian L."/>
            <person name="Martinez-Sanchez M."/>
            <person name="Wang M."/>
            <person name="Ileperuma N."/>
            <person name="Macnee N."/>
            <person name="Campin R."/>
            <person name="McAtee P."/>
            <person name="Drummond R.S.M."/>
            <person name="Espley R.V."/>
            <person name="Ireland H.S."/>
            <person name="Wu R."/>
            <person name="Atkinson R.G."/>
            <person name="Karunairetnam S."/>
            <person name="Bulley S."/>
            <person name="Chunkath S."/>
            <person name="Hanley Z."/>
            <person name="Storey R."/>
            <person name="Thrimawithana A.H."/>
            <person name="Thomson S."/>
            <person name="David C."/>
            <person name="Testolin R."/>
            <person name="Huang H."/>
            <person name="Hellens R.P."/>
            <person name="Schaffer R.J."/>
        </authorList>
    </citation>
    <scope>NUCLEOTIDE SEQUENCE [LARGE SCALE GENOMIC DNA]</scope>
    <source>
        <strain evidence="4">cv. Red5</strain>
    </source>
</reference>
<dbReference type="Pfam" id="PF24767">
    <property type="entry name" value="UBA_At5g58720"/>
    <property type="match status" value="1"/>
</dbReference>
<dbReference type="SMART" id="SM01162">
    <property type="entry name" value="DUF1771"/>
    <property type="match status" value="1"/>
</dbReference>
<dbReference type="Pfam" id="PF08590">
    <property type="entry name" value="DUF1771"/>
    <property type="match status" value="1"/>
</dbReference>
<dbReference type="InterPro" id="IPR056254">
    <property type="entry name" value="At5g58720/SDE5-like_UBA-like"/>
</dbReference>
<dbReference type="OMA" id="ITMKEYY"/>
<keyword evidence="4" id="KW-1185">Reference proteome</keyword>
<dbReference type="AlphaFoldDB" id="A0A2R6QK73"/>
<dbReference type="InterPro" id="IPR013899">
    <property type="entry name" value="DUF1771"/>
</dbReference>
<dbReference type="GO" id="GO:0036464">
    <property type="term" value="C:cytoplasmic ribonucleoprotein granule"/>
    <property type="evidence" value="ECO:0007669"/>
    <property type="project" value="EnsemblPlants"/>
</dbReference>
<evidence type="ECO:0000259" key="2">
    <source>
        <dbReference type="SMART" id="SM01162"/>
    </source>
</evidence>
<evidence type="ECO:0000313" key="3">
    <source>
        <dbReference type="EMBL" id="PSS09807.1"/>
    </source>
</evidence>
<reference evidence="3 4" key="1">
    <citation type="submission" date="2017-07" db="EMBL/GenBank/DDBJ databases">
        <title>An improved, manually edited Actinidia chinensis var. chinensis (kiwifruit) genome highlights the challenges associated with draft genomes and gene prediction in plants.</title>
        <authorList>
            <person name="Pilkington S."/>
            <person name="Crowhurst R."/>
            <person name="Hilario E."/>
            <person name="Nardozza S."/>
            <person name="Fraser L."/>
            <person name="Peng Y."/>
            <person name="Gunaseelan K."/>
            <person name="Simpson R."/>
            <person name="Tahir J."/>
            <person name="Deroles S."/>
            <person name="Templeton K."/>
            <person name="Luo Z."/>
            <person name="Davy M."/>
            <person name="Cheng C."/>
            <person name="Mcneilage M."/>
            <person name="Scaglione D."/>
            <person name="Liu Y."/>
            <person name="Zhang Q."/>
            <person name="Datson P."/>
            <person name="De Silva N."/>
            <person name="Gardiner S."/>
            <person name="Bassett H."/>
            <person name="Chagne D."/>
            <person name="Mccallum J."/>
            <person name="Dzierzon H."/>
            <person name="Deng C."/>
            <person name="Wang Y.-Y."/>
            <person name="Barron N."/>
            <person name="Manako K."/>
            <person name="Bowen J."/>
            <person name="Foster T."/>
            <person name="Erridge Z."/>
            <person name="Tiffin H."/>
            <person name="Waite C."/>
            <person name="Davies K."/>
            <person name="Grierson E."/>
            <person name="Laing W."/>
            <person name="Kirk R."/>
            <person name="Chen X."/>
            <person name="Wood M."/>
            <person name="Montefiori M."/>
            <person name="Brummell D."/>
            <person name="Schwinn K."/>
            <person name="Catanach A."/>
            <person name="Fullerton C."/>
            <person name="Li D."/>
            <person name="Meiyalaghan S."/>
            <person name="Nieuwenhuizen N."/>
            <person name="Read N."/>
            <person name="Prakash R."/>
            <person name="Hunter D."/>
            <person name="Zhang H."/>
            <person name="Mckenzie M."/>
            <person name="Knabel M."/>
            <person name="Harris A."/>
            <person name="Allan A."/>
            <person name="Chen A."/>
            <person name="Janssen B."/>
            <person name="Plunkett B."/>
            <person name="Dwamena C."/>
            <person name="Voogd C."/>
            <person name="Leif D."/>
            <person name="Lafferty D."/>
            <person name="Souleyre E."/>
            <person name="Varkonyi-Gasic E."/>
            <person name="Gambi F."/>
            <person name="Hanley J."/>
            <person name="Yao J.-L."/>
            <person name="Cheung J."/>
            <person name="David K."/>
            <person name="Warren B."/>
            <person name="Marsh K."/>
            <person name="Snowden K."/>
            <person name="Lin-Wang K."/>
            <person name="Brian L."/>
            <person name="Martinez-Sanchez M."/>
            <person name="Wang M."/>
            <person name="Ileperuma N."/>
            <person name="Macnee N."/>
            <person name="Campin R."/>
            <person name="Mcatee P."/>
            <person name="Drummond R."/>
            <person name="Espley R."/>
            <person name="Ireland H."/>
            <person name="Wu R."/>
            <person name="Atkinson R."/>
            <person name="Karunairetnam S."/>
            <person name="Bulley S."/>
            <person name="Chunkath S."/>
            <person name="Hanley Z."/>
            <person name="Storey R."/>
            <person name="Thrimawithana A."/>
            <person name="Thomson S."/>
            <person name="David C."/>
            <person name="Testolin R."/>
        </authorList>
    </citation>
    <scope>NUCLEOTIDE SEQUENCE [LARGE SCALE GENOMIC DNA]</scope>
    <source>
        <strain evidence="4">cv. Red5</strain>
        <tissue evidence="3">Young leaf</tissue>
    </source>
</reference>
<dbReference type="STRING" id="1590841.A0A2R6QK73"/>